<protein>
    <recommendedName>
        <fullName evidence="4">MotA/TolQ/ExbB proton channel domain-containing protein</fullName>
    </recommendedName>
</protein>
<comment type="caution">
    <text evidence="2">The sequence shown here is derived from an EMBL/GenBank/DDBJ whole genome shotgun (WGS) entry which is preliminary data.</text>
</comment>
<sequence>MTVARADLVNARSLILPFVLVLTAAMLVVQIVIIVEGGVPGLYSGILTGIVALGIAVWVRHWYRTLLRVRFGIAIVHASAFAAVTTSFNLHGLVQVLITSGGQGFEAAAGLLLSTPWFGVTLGMSALWGLGLMVHLLGAILGRGWED</sequence>
<feature type="transmembrane region" description="Helical" evidence="1">
    <location>
        <begin position="41"/>
        <end position="59"/>
    </location>
</feature>
<feature type="transmembrane region" description="Helical" evidence="1">
    <location>
        <begin position="14"/>
        <end position="35"/>
    </location>
</feature>
<feature type="transmembrane region" description="Helical" evidence="1">
    <location>
        <begin position="118"/>
        <end position="141"/>
    </location>
</feature>
<keyword evidence="3" id="KW-1185">Reference proteome</keyword>
<dbReference type="EMBL" id="BAABEO010000001">
    <property type="protein sequence ID" value="GAA3666514.1"/>
    <property type="molecule type" value="Genomic_DNA"/>
</dbReference>
<evidence type="ECO:0000256" key="1">
    <source>
        <dbReference type="SAM" id="Phobius"/>
    </source>
</evidence>
<dbReference type="RefSeq" id="WP_345147757.1">
    <property type="nucleotide sequence ID" value="NZ_BAABEO010000001.1"/>
</dbReference>
<evidence type="ECO:0000313" key="2">
    <source>
        <dbReference type="EMBL" id="GAA3666514.1"/>
    </source>
</evidence>
<proteinExistence type="predicted"/>
<keyword evidence="1" id="KW-0812">Transmembrane</keyword>
<keyword evidence="1" id="KW-1133">Transmembrane helix</keyword>
<reference evidence="3" key="1">
    <citation type="journal article" date="2019" name="Int. J. Syst. Evol. Microbiol.">
        <title>The Global Catalogue of Microorganisms (GCM) 10K type strain sequencing project: providing services to taxonomists for standard genome sequencing and annotation.</title>
        <authorList>
            <consortium name="The Broad Institute Genomics Platform"/>
            <consortium name="The Broad Institute Genome Sequencing Center for Infectious Disease"/>
            <person name="Wu L."/>
            <person name="Ma J."/>
        </authorList>
    </citation>
    <scope>NUCLEOTIDE SEQUENCE [LARGE SCALE GENOMIC DNA]</scope>
    <source>
        <strain evidence="3">JCM 30742</strain>
    </source>
</reference>
<name>A0ABP7BPD7_9MICC</name>
<organism evidence="2 3">
    <name type="scientific">Arthrobacter ginkgonis</name>
    <dbReference type="NCBI Taxonomy" id="1630594"/>
    <lineage>
        <taxon>Bacteria</taxon>
        <taxon>Bacillati</taxon>
        <taxon>Actinomycetota</taxon>
        <taxon>Actinomycetes</taxon>
        <taxon>Micrococcales</taxon>
        <taxon>Micrococcaceae</taxon>
        <taxon>Arthrobacter</taxon>
    </lineage>
</organism>
<keyword evidence="1" id="KW-0472">Membrane</keyword>
<evidence type="ECO:0008006" key="4">
    <source>
        <dbReference type="Google" id="ProtNLM"/>
    </source>
</evidence>
<accession>A0ABP7BPD7</accession>
<feature type="transmembrane region" description="Helical" evidence="1">
    <location>
        <begin position="71"/>
        <end position="98"/>
    </location>
</feature>
<dbReference type="Proteomes" id="UP001500752">
    <property type="component" value="Unassembled WGS sequence"/>
</dbReference>
<evidence type="ECO:0000313" key="3">
    <source>
        <dbReference type="Proteomes" id="UP001500752"/>
    </source>
</evidence>
<gene>
    <name evidence="2" type="ORF">GCM10023081_01760</name>
</gene>